<keyword evidence="2" id="KW-1185">Reference proteome</keyword>
<dbReference type="EMBL" id="ML769698">
    <property type="protein sequence ID" value="KAE9389414.1"/>
    <property type="molecule type" value="Genomic_DNA"/>
</dbReference>
<dbReference type="Gene3D" id="3.40.525.10">
    <property type="entry name" value="CRAL-TRIO lipid binding domain"/>
    <property type="match status" value="1"/>
</dbReference>
<name>A0A6A4GWD2_9AGAR</name>
<evidence type="ECO:0000313" key="2">
    <source>
        <dbReference type="Proteomes" id="UP000799118"/>
    </source>
</evidence>
<accession>A0A6A4GWD2</accession>
<evidence type="ECO:0000313" key="1">
    <source>
        <dbReference type="EMBL" id="KAE9389414.1"/>
    </source>
</evidence>
<dbReference type="OrthoDB" id="10265971at2759"/>
<dbReference type="InterPro" id="IPR036865">
    <property type="entry name" value="CRAL-TRIO_dom_sf"/>
</dbReference>
<dbReference type="AlphaFoldDB" id="A0A6A4GWD2"/>
<gene>
    <name evidence="1" type="ORF">BT96DRAFT_1003268</name>
</gene>
<dbReference type="Proteomes" id="UP000799118">
    <property type="component" value="Unassembled WGS sequence"/>
</dbReference>
<reference evidence="1" key="1">
    <citation type="journal article" date="2019" name="Environ. Microbiol.">
        <title>Fungal ecological strategies reflected in gene transcription - a case study of two litter decomposers.</title>
        <authorList>
            <person name="Barbi F."/>
            <person name="Kohler A."/>
            <person name="Barry K."/>
            <person name="Baskaran P."/>
            <person name="Daum C."/>
            <person name="Fauchery L."/>
            <person name="Ihrmark K."/>
            <person name="Kuo A."/>
            <person name="LaButti K."/>
            <person name="Lipzen A."/>
            <person name="Morin E."/>
            <person name="Grigoriev I.V."/>
            <person name="Henrissat B."/>
            <person name="Lindahl B."/>
            <person name="Martin F."/>
        </authorList>
    </citation>
    <scope>NUCLEOTIDE SEQUENCE</scope>
    <source>
        <strain evidence="1">JB14</strain>
    </source>
</reference>
<organism evidence="1 2">
    <name type="scientific">Gymnopus androsaceus JB14</name>
    <dbReference type="NCBI Taxonomy" id="1447944"/>
    <lineage>
        <taxon>Eukaryota</taxon>
        <taxon>Fungi</taxon>
        <taxon>Dikarya</taxon>
        <taxon>Basidiomycota</taxon>
        <taxon>Agaricomycotina</taxon>
        <taxon>Agaricomycetes</taxon>
        <taxon>Agaricomycetidae</taxon>
        <taxon>Agaricales</taxon>
        <taxon>Marasmiineae</taxon>
        <taxon>Omphalotaceae</taxon>
        <taxon>Gymnopus</taxon>
    </lineage>
</organism>
<proteinExistence type="predicted"/>
<sequence>MGFDVNFDLAQKEQVDEYYPRFYLRMDKDGRPVYIEQSGKRDFGHSRSSNLDSPIDSSLFSLYIHQNFTQFSTDVDECDGIADWLSWADSSGGEAAMVSNQASHIGFISVPLEHYIPCRRRCHVSIKKCTNPIFFDNLKKEMEAWEGVRDVWSWIVDQGAENGWESWDLGAWTPRAIATELGSVLRTRDATSLSAEKHAIERETDNGEPYSEGAIVPEEQQEMGMWQDGNGSEPVMSKPEAGGWRVMITKT</sequence>
<protein>
    <submittedName>
        <fullName evidence="1">Uncharacterized protein</fullName>
    </submittedName>
</protein>